<keyword evidence="2" id="KW-1185">Reference proteome</keyword>
<dbReference type="EMBL" id="FOIM01000002">
    <property type="protein sequence ID" value="SET11727.1"/>
    <property type="molecule type" value="Genomic_DNA"/>
</dbReference>
<dbReference type="RefSeq" id="WP_092360979.1">
    <property type="nucleotide sequence ID" value="NZ_CATZMQ010000018.1"/>
</dbReference>
<evidence type="ECO:0000313" key="2">
    <source>
        <dbReference type="Proteomes" id="UP000198508"/>
    </source>
</evidence>
<sequence length="119" mass="13976">MRRFRKIIVDGVEYKWLFRYDDYDYCNAPYLLIIMKSTPKAALRINFPIAEHFLLNSGLPAAFQGKKVEINLNQPSYVSQIIHHCRETENEIPQDGYKRLDGIEILKQIGYEIPPIFLT</sequence>
<evidence type="ECO:0000313" key="1">
    <source>
        <dbReference type="EMBL" id="SET11727.1"/>
    </source>
</evidence>
<proteinExistence type="predicted"/>
<accession>A0A1I0BXH5</accession>
<protein>
    <submittedName>
        <fullName evidence="1">Uncharacterized protein</fullName>
    </submittedName>
</protein>
<gene>
    <name evidence="1" type="ORF">SAMN05216313_102179</name>
</gene>
<reference evidence="2" key="1">
    <citation type="submission" date="2016-10" db="EMBL/GenBank/DDBJ databases">
        <authorList>
            <person name="Varghese N."/>
            <person name="Submissions S."/>
        </authorList>
    </citation>
    <scope>NUCLEOTIDE SEQUENCE [LARGE SCALE GENOMIC DNA]</scope>
    <source>
        <strain evidence="2">NLAE-zl-G277</strain>
    </source>
</reference>
<organism evidence="1 2">
    <name type="scientific">Enterocloster lavalensis</name>
    <dbReference type="NCBI Taxonomy" id="460384"/>
    <lineage>
        <taxon>Bacteria</taxon>
        <taxon>Bacillati</taxon>
        <taxon>Bacillota</taxon>
        <taxon>Clostridia</taxon>
        <taxon>Lachnospirales</taxon>
        <taxon>Lachnospiraceae</taxon>
        <taxon>Enterocloster</taxon>
    </lineage>
</organism>
<dbReference type="Proteomes" id="UP000198508">
    <property type="component" value="Unassembled WGS sequence"/>
</dbReference>
<dbReference type="AlphaFoldDB" id="A0A1I0BXH5"/>
<name>A0A1I0BXH5_9FIRM</name>